<name>A0ABS3Z187_9BACT</name>
<dbReference type="RefSeq" id="WP_209141967.1">
    <property type="nucleotide sequence ID" value="NZ_JAGHKO010000011.1"/>
</dbReference>
<dbReference type="Proteomes" id="UP000677244">
    <property type="component" value="Unassembled WGS sequence"/>
</dbReference>
<accession>A0ABS3Z187</accession>
<dbReference type="Gene3D" id="2.60.40.2340">
    <property type="match status" value="1"/>
</dbReference>
<proteinExistence type="predicted"/>
<evidence type="ECO:0000313" key="1">
    <source>
        <dbReference type="EMBL" id="MBO9203912.1"/>
    </source>
</evidence>
<evidence type="ECO:0000313" key="2">
    <source>
        <dbReference type="Proteomes" id="UP000677244"/>
    </source>
</evidence>
<evidence type="ECO:0008006" key="3">
    <source>
        <dbReference type="Google" id="ProtNLM"/>
    </source>
</evidence>
<dbReference type="PROSITE" id="PS51257">
    <property type="entry name" value="PROKAR_LIPOPROTEIN"/>
    <property type="match status" value="1"/>
</dbReference>
<dbReference type="EMBL" id="JAGHKO010000011">
    <property type="protein sequence ID" value="MBO9203912.1"/>
    <property type="molecule type" value="Genomic_DNA"/>
</dbReference>
<keyword evidence="2" id="KW-1185">Reference proteome</keyword>
<gene>
    <name evidence="1" type="ORF">J7I42_26745</name>
</gene>
<reference evidence="1 2" key="1">
    <citation type="submission" date="2021-03" db="EMBL/GenBank/DDBJ databases">
        <title>Assistant Professor.</title>
        <authorList>
            <person name="Huq M.A."/>
        </authorList>
    </citation>
    <scope>NUCLEOTIDE SEQUENCE [LARGE SCALE GENOMIC DNA]</scope>
    <source>
        <strain evidence="1 2">MAH-29</strain>
    </source>
</reference>
<sequence length="552" mass="57204">MKYTFPKTIGTFLLAVGLFSCKKDKDGGAASFQSITFKFGADSTAITIDNAVQEIKHMPRGIDVTKLAAAAVLPAGYSISPDPSTATDYTKGVTYTVKTGEGKTYTVQITVPVYDPVNNPYGIYNAKQLSNVRNGLNESYMLMNDIQLPALNAAGSSSTGISDYEDYGWYSIGTKYVDGGPVVFRGSLDGQNHVIKGLTCLFRDNTQPTGIDAGHRYKSNSGLFGYAVKATFKNIGIQLAATGIVERSADGSNGLGYIGSLAGFTDSCTFTNCYVNGNNTVVTGSQYTGGLIGSAQNATVSKCYANITAPAGSYAVSANDAGGLIGTAYNSEIADSYAACSILGTVNVGGLVGAVNSCTVKTSYASGNVVELPFNTTSSLTAPNSMGGLVGTLSSIPTIACKIQNCYATGAVTGANGTNSDFHKGTRIGGLVGQIATSANIVLVTNCYVCGVVSRVHTSATAPFLIGALVGTTPNGIFITSGTCTNYWDKTTTGQTNLGGGNGNFAFDNAFTTNGKTTQEMKAAATYANWDFSSVWSVASGTNNGYPYLRSK</sequence>
<dbReference type="Gene3D" id="2.160.20.110">
    <property type="match status" value="2"/>
</dbReference>
<organism evidence="1 2">
    <name type="scientific">Niastella soli</name>
    <dbReference type="NCBI Taxonomy" id="2821487"/>
    <lineage>
        <taxon>Bacteria</taxon>
        <taxon>Pseudomonadati</taxon>
        <taxon>Bacteroidota</taxon>
        <taxon>Chitinophagia</taxon>
        <taxon>Chitinophagales</taxon>
        <taxon>Chitinophagaceae</taxon>
        <taxon>Niastella</taxon>
    </lineage>
</organism>
<protein>
    <recommendedName>
        <fullName evidence="3">GLUG domain-containing protein</fullName>
    </recommendedName>
</protein>
<comment type="caution">
    <text evidence="1">The sequence shown here is derived from an EMBL/GenBank/DDBJ whole genome shotgun (WGS) entry which is preliminary data.</text>
</comment>